<keyword evidence="9" id="KW-1185">Reference proteome</keyword>
<name>A0A2N6K158_FISMU</name>
<dbReference type="SMART" id="SM01133">
    <property type="entry name" value="DeoC"/>
    <property type="match status" value="1"/>
</dbReference>
<evidence type="ECO:0000313" key="9">
    <source>
        <dbReference type="Proteomes" id="UP000235036"/>
    </source>
</evidence>
<dbReference type="HAMAP" id="MF_00114">
    <property type="entry name" value="DeoC_type1"/>
    <property type="match status" value="1"/>
</dbReference>
<evidence type="ECO:0000256" key="1">
    <source>
        <dbReference type="ARBA" id="ARBA00010936"/>
    </source>
</evidence>
<dbReference type="SUPFAM" id="SSF51569">
    <property type="entry name" value="Aldolase"/>
    <property type="match status" value="1"/>
</dbReference>
<dbReference type="PANTHER" id="PTHR10889:SF1">
    <property type="entry name" value="DEOXYRIBOSE-PHOSPHATE ALDOLASE"/>
    <property type="match status" value="1"/>
</dbReference>
<evidence type="ECO:0000313" key="8">
    <source>
        <dbReference type="EMBL" id="PLZ88237.1"/>
    </source>
</evidence>
<dbReference type="InterPro" id="IPR028581">
    <property type="entry name" value="DeoC_typeI"/>
</dbReference>
<dbReference type="EC" id="4.1.2.4" evidence="7"/>
<comment type="caution">
    <text evidence="8">The sequence shown here is derived from an EMBL/GenBank/DDBJ whole genome shotgun (WGS) entry which is preliminary data.</text>
</comment>
<organism evidence="8 9">
    <name type="scientific">Fischerella muscicola CCMEE 5323</name>
    <dbReference type="NCBI Taxonomy" id="2019572"/>
    <lineage>
        <taxon>Bacteria</taxon>
        <taxon>Bacillati</taxon>
        <taxon>Cyanobacteriota</taxon>
        <taxon>Cyanophyceae</taxon>
        <taxon>Nostocales</taxon>
        <taxon>Hapalosiphonaceae</taxon>
        <taxon>Fischerella</taxon>
    </lineage>
</organism>
<evidence type="ECO:0000256" key="6">
    <source>
        <dbReference type="ARBA" id="ARBA00056337"/>
    </source>
</evidence>
<dbReference type="EMBL" id="NRQW01000349">
    <property type="protein sequence ID" value="PLZ88237.1"/>
    <property type="molecule type" value="Genomic_DNA"/>
</dbReference>
<dbReference type="CDD" id="cd00959">
    <property type="entry name" value="DeoC"/>
    <property type="match status" value="1"/>
</dbReference>
<dbReference type="InterPro" id="IPR011343">
    <property type="entry name" value="DeoC"/>
</dbReference>
<dbReference type="InterPro" id="IPR002915">
    <property type="entry name" value="DeoC/FbaB/LacD_aldolase"/>
</dbReference>
<dbReference type="AlphaFoldDB" id="A0A2N6K158"/>
<dbReference type="Gene3D" id="3.20.20.70">
    <property type="entry name" value="Aldolase class I"/>
    <property type="match status" value="1"/>
</dbReference>
<dbReference type="NCBIfam" id="TIGR00126">
    <property type="entry name" value="deoC"/>
    <property type="match status" value="1"/>
</dbReference>
<comment type="subcellular location">
    <subcellularLocation>
        <location evidence="7">Cytoplasm</location>
    </subcellularLocation>
</comment>
<dbReference type="GO" id="GO:0004139">
    <property type="term" value="F:deoxyribose-phosphate aldolase activity"/>
    <property type="evidence" value="ECO:0007669"/>
    <property type="project" value="UniProtKB-UniRule"/>
</dbReference>
<dbReference type="PIRSF" id="PIRSF001357">
    <property type="entry name" value="DeoC"/>
    <property type="match status" value="1"/>
</dbReference>
<dbReference type="GO" id="GO:0005737">
    <property type="term" value="C:cytoplasm"/>
    <property type="evidence" value="ECO:0007669"/>
    <property type="project" value="UniProtKB-SubCell"/>
</dbReference>
<dbReference type="InterPro" id="IPR013785">
    <property type="entry name" value="Aldolase_TIM"/>
</dbReference>
<dbReference type="RefSeq" id="WP_016870202.1">
    <property type="nucleotide sequence ID" value="NZ_CAWNVR010000453.1"/>
</dbReference>
<keyword evidence="4 7" id="KW-0704">Schiff base</keyword>
<gene>
    <name evidence="7 8" type="primary">deoC</name>
    <name evidence="8" type="ORF">CEN44_15790</name>
</gene>
<evidence type="ECO:0000256" key="4">
    <source>
        <dbReference type="ARBA" id="ARBA00023270"/>
    </source>
</evidence>
<dbReference type="GO" id="GO:0009264">
    <property type="term" value="P:deoxyribonucleotide catabolic process"/>
    <property type="evidence" value="ECO:0007669"/>
    <property type="project" value="UniProtKB-UniRule"/>
</dbReference>
<comment type="similarity">
    <text evidence="1 7">Belongs to the DeoC/FbaB aldolase family. DeoC type 1 subfamily.</text>
</comment>
<protein>
    <recommendedName>
        <fullName evidence="7">Deoxyribose-phosphate aldolase</fullName>
        <shortName evidence="7">DERA</shortName>
        <ecNumber evidence="7">4.1.2.4</ecNumber>
    </recommendedName>
    <alternativeName>
        <fullName evidence="7">2-deoxy-D-ribose 5-phosphate aldolase</fullName>
    </alternativeName>
    <alternativeName>
        <fullName evidence="7">Phosphodeoxyriboaldolase</fullName>
        <shortName evidence="7">Deoxyriboaldolase</shortName>
    </alternativeName>
</protein>
<keyword evidence="3 7" id="KW-0456">Lyase</keyword>
<dbReference type="GO" id="GO:0016052">
    <property type="term" value="P:carbohydrate catabolic process"/>
    <property type="evidence" value="ECO:0007669"/>
    <property type="project" value="TreeGrafter"/>
</dbReference>
<evidence type="ECO:0000256" key="7">
    <source>
        <dbReference type="HAMAP-Rule" id="MF_00114"/>
    </source>
</evidence>
<dbReference type="FunFam" id="3.20.20.70:FF:000044">
    <property type="entry name" value="Deoxyribose-phosphate aldolase"/>
    <property type="match status" value="1"/>
</dbReference>
<dbReference type="Pfam" id="PF01791">
    <property type="entry name" value="DeoC"/>
    <property type="match status" value="1"/>
</dbReference>
<dbReference type="Proteomes" id="UP000235036">
    <property type="component" value="Unassembled WGS sequence"/>
</dbReference>
<sequence>MAAEYPDKDIDIAPYIDHTLLIPTATPELIEQWCEEAQRFHFAGVCVNPSYVRLAAELLHNKTPKICTVIGFPTGATTSAVKLYEAQEAVDNGANELDVVINLGWLKAGKTNEVHREIAEICEETGQIVKVIIETNLLTDAEKRLATEICMDAGAAFIKTCTGWNGGATVADVRLLKEVARERVGIKASGGIRTIDQALDLIVAGATRLGTSYSVDLLRQRATLEKSTH</sequence>
<evidence type="ECO:0000256" key="3">
    <source>
        <dbReference type="ARBA" id="ARBA00023239"/>
    </source>
</evidence>
<evidence type="ECO:0000256" key="5">
    <source>
        <dbReference type="ARBA" id="ARBA00048791"/>
    </source>
</evidence>
<evidence type="ECO:0000256" key="2">
    <source>
        <dbReference type="ARBA" id="ARBA00022490"/>
    </source>
</evidence>
<dbReference type="GO" id="GO:0006018">
    <property type="term" value="P:2-deoxyribose 1-phosphate catabolic process"/>
    <property type="evidence" value="ECO:0007669"/>
    <property type="project" value="UniProtKB-UniRule"/>
</dbReference>
<accession>A0A2N6K158</accession>
<proteinExistence type="inferred from homology"/>
<comment type="pathway">
    <text evidence="7">Carbohydrate degradation; 2-deoxy-D-ribose 1-phosphate degradation; D-glyceraldehyde 3-phosphate and acetaldehyde from 2-deoxy-alpha-D-ribose 1-phosphate: step 2/2.</text>
</comment>
<dbReference type="PANTHER" id="PTHR10889">
    <property type="entry name" value="DEOXYRIBOSE-PHOSPHATE ALDOLASE"/>
    <property type="match status" value="1"/>
</dbReference>
<feature type="active site" description="Proton donor/acceptor" evidence="7">
    <location>
        <position position="187"/>
    </location>
</feature>
<comment type="function">
    <text evidence="6 7">Catalyzes a reversible aldol reaction between acetaldehyde and D-glyceraldehyde 3-phosphate to generate 2-deoxy-D-ribose 5-phosphate.</text>
</comment>
<feature type="active site" description="Proton donor/acceptor" evidence="7">
    <location>
        <position position="98"/>
    </location>
</feature>
<reference evidence="8 9" key="1">
    <citation type="submission" date="2017-08" db="EMBL/GenBank/DDBJ databases">
        <title>Genomes of Fischerella (Mastigocladus) sp. strains.</title>
        <authorList>
            <person name="Miller S.R."/>
        </authorList>
    </citation>
    <scope>NUCLEOTIDE SEQUENCE [LARGE SCALE GENOMIC DNA]</scope>
    <source>
        <strain evidence="8 9">CCMEE 5323</strain>
    </source>
</reference>
<keyword evidence="2 7" id="KW-0963">Cytoplasm</keyword>
<comment type="catalytic activity">
    <reaction evidence="5 7">
        <text>2-deoxy-D-ribose 5-phosphate = D-glyceraldehyde 3-phosphate + acetaldehyde</text>
        <dbReference type="Rhea" id="RHEA:12821"/>
        <dbReference type="ChEBI" id="CHEBI:15343"/>
        <dbReference type="ChEBI" id="CHEBI:59776"/>
        <dbReference type="ChEBI" id="CHEBI:62877"/>
        <dbReference type="EC" id="4.1.2.4"/>
    </reaction>
</comment>
<dbReference type="UniPathway" id="UPA00002">
    <property type="reaction ID" value="UER00468"/>
</dbReference>
<feature type="active site" description="Schiff-base intermediate with acetaldehyde" evidence="7">
    <location>
        <position position="159"/>
    </location>
</feature>